<name>A0A413PBM5_9FIRM</name>
<organism evidence="4 5">
    <name type="scientific">Agathobacter rectalis</name>
    <dbReference type="NCBI Taxonomy" id="39491"/>
    <lineage>
        <taxon>Bacteria</taxon>
        <taxon>Bacillati</taxon>
        <taxon>Bacillota</taxon>
        <taxon>Clostridia</taxon>
        <taxon>Lachnospirales</taxon>
        <taxon>Lachnospiraceae</taxon>
        <taxon>Agathobacter</taxon>
    </lineage>
</organism>
<dbReference type="Proteomes" id="UP000285209">
    <property type="component" value="Unassembled WGS sequence"/>
</dbReference>
<dbReference type="EMBL" id="JAQLYE010000011">
    <property type="protein sequence ID" value="MDB8017935.1"/>
    <property type="molecule type" value="Genomic_DNA"/>
</dbReference>
<evidence type="ECO:0000313" key="5">
    <source>
        <dbReference type="Proteomes" id="UP000283431"/>
    </source>
</evidence>
<dbReference type="EMBL" id="QSEN01000082">
    <property type="protein sequence ID" value="RGZ71315.1"/>
    <property type="molecule type" value="Genomic_DNA"/>
</dbReference>
<reference evidence="2" key="2">
    <citation type="submission" date="2023-01" db="EMBL/GenBank/DDBJ databases">
        <title>Human gut microbiome strain richness.</title>
        <authorList>
            <person name="Chen-Liaw A."/>
        </authorList>
    </citation>
    <scope>NUCLEOTIDE SEQUENCE</scope>
    <source>
        <strain evidence="2">1001283st1_D2_1001283B150209_150212</strain>
    </source>
</reference>
<protein>
    <submittedName>
        <fullName evidence="4">Uncharacterized protein</fullName>
    </submittedName>
</protein>
<evidence type="ECO:0000313" key="3">
    <source>
        <dbReference type="EMBL" id="RGZ11933.1"/>
    </source>
</evidence>
<evidence type="ECO:0000313" key="2">
    <source>
        <dbReference type="EMBL" id="MDB8017935.1"/>
    </source>
</evidence>
<dbReference type="Proteomes" id="UP000283431">
    <property type="component" value="Unassembled WGS sequence"/>
</dbReference>
<dbReference type="AlphaFoldDB" id="A0A413PBM5"/>
<keyword evidence="1" id="KW-0732">Signal</keyword>
<comment type="caution">
    <text evidence="4">The sequence shown here is derived from an EMBL/GenBank/DDBJ whole genome shotgun (WGS) entry which is preliminary data.</text>
</comment>
<dbReference type="EMBL" id="QSDV01000093">
    <property type="protein sequence ID" value="RGZ11933.1"/>
    <property type="molecule type" value="Genomic_DNA"/>
</dbReference>
<evidence type="ECO:0000313" key="6">
    <source>
        <dbReference type="Proteomes" id="UP000285209"/>
    </source>
</evidence>
<dbReference type="Proteomes" id="UP001212823">
    <property type="component" value="Unassembled WGS sequence"/>
</dbReference>
<evidence type="ECO:0000313" key="4">
    <source>
        <dbReference type="EMBL" id="RGZ71315.1"/>
    </source>
</evidence>
<accession>A0A413PBM5</accession>
<sequence length="131" mass="14217">MRKKIIAMILGLVLIFGETISANADGLYTSGGKSNKYWSMSIGKTSHGGILYRITGYASQPEMYKFDSVSLKVVHFCNSNDNQVKSVSAQNTYHITASADAAYGSSASRGSSCLKVKDDTYGQGTKTIYYK</sequence>
<reference evidence="5 6" key="1">
    <citation type="submission" date="2018-08" db="EMBL/GenBank/DDBJ databases">
        <title>A genome reference for cultivated species of the human gut microbiota.</title>
        <authorList>
            <person name="Zou Y."/>
            <person name="Xue W."/>
            <person name="Luo G."/>
        </authorList>
    </citation>
    <scope>NUCLEOTIDE SEQUENCE [LARGE SCALE GENOMIC DNA]</scope>
    <source>
        <strain evidence="4 5">AM48-7</strain>
        <strain evidence="3 6">AM54-25XD</strain>
    </source>
</reference>
<evidence type="ECO:0000256" key="1">
    <source>
        <dbReference type="SAM" id="SignalP"/>
    </source>
</evidence>
<feature type="signal peptide" evidence="1">
    <location>
        <begin position="1"/>
        <end position="24"/>
    </location>
</feature>
<proteinExistence type="predicted"/>
<gene>
    <name evidence="4" type="ORF">DW975_16530</name>
    <name evidence="3" type="ORF">DXA03_16410</name>
    <name evidence="2" type="ORF">PNE45_07805</name>
</gene>
<dbReference type="RefSeq" id="WP_119214283.1">
    <property type="nucleotide sequence ID" value="NZ_DAWEFX010000017.1"/>
</dbReference>
<feature type="chain" id="PRO_5042368553" evidence="1">
    <location>
        <begin position="25"/>
        <end position="131"/>
    </location>
</feature>